<protein>
    <submittedName>
        <fullName evidence="1">Uncharacterized protein</fullName>
    </submittedName>
</protein>
<name>A0A0L7R8G8_9HYME</name>
<keyword evidence="2" id="KW-1185">Reference proteome</keyword>
<gene>
    <name evidence="1" type="ORF">WH47_11709</name>
</gene>
<dbReference type="Proteomes" id="UP000053825">
    <property type="component" value="Unassembled WGS sequence"/>
</dbReference>
<evidence type="ECO:0000313" key="1">
    <source>
        <dbReference type="EMBL" id="KOC67056.1"/>
    </source>
</evidence>
<dbReference type="EMBL" id="KQ414633">
    <property type="protein sequence ID" value="KOC67056.1"/>
    <property type="molecule type" value="Genomic_DNA"/>
</dbReference>
<organism evidence="1 2">
    <name type="scientific">Habropoda laboriosa</name>
    <dbReference type="NCBI Taxonomy" id="597456"/>
    <lineage>
        <taxon>Eukaryota</taxon>
        <taxon>Metazoa</taxon>
        <taxon>Ecdysozoa</taxon>
        <taxon>Arthropoda</taxon>
        <taxon>Hexapoda</taxon>
        <taxon>Insecta</taxon>
        <taxon>Pterygota</taxon>
        <taxon>Neoptera</taxon>
        <taxon>Endopterygota</taxon>
        <taxon>Hymenoptera</taxon>
        <taxon>Apocrita</taxon>
        <taxon>Aculeata</taxon>
        <taxon>Apoidea</taxon>
        <taxon>Anthophila</taxon>
        <taxon>Apidae</taxon>
        <taxon>Habropoda</taxon>
    </lineage>
</organism>
<accession>A0A0L7R8G8</accession>
<proteinExistence type="predicted"/>
<reference evidence="1 2" key="1">
    <citation type="submission" date="2015-07" db="EMBL/GenBank/DDBJ databases">
        <title>The genome of Habropoda laboriosa.</title>
        <authorList>
            <person name="Pan H."/>
            <person name="Kapheim K."/>
        </authorList>
    </citation>
    <scope>NUCLEOTIDE SEQUENCE [LARGE SCALE GENOMIC DNA]</scope>
    <source>
        <strain evidence="1">0110345459</strain>
    </source>
</reference>
<evidence type="ECO:0000313" key="2">
    <source>
        <dbReference type="Proteomes" id="UP000053825"/>
    </source>
</evidence>
<sequence length="64" mass="7458">MLHTLILPVQKIIEISENVVSHFVFSLEYRSLTSESFISICPPIFIHNVLCFNEQRGFNTFEDL</sequence>
<dbReference type="AlphaFoldDB" id="A0A0L7R8G8"/>